<dbReference type="SUPFAM" id="SSF53383">
    <property type="entry name" value="PLP-dependent transferases"/>
    <property type="match status" value="1"/>
</dbReference>
<evidence type="ECO:0000256" key="3">
    <source>
        <dbReference type="ARBA" id="ARBA00022576"/>
    </source>
</evidence>
<dbReference type="CDD" id="cd00609">
    <property type="entry name" value="AAT_like"/>
    <property type="match status" value="1"/>
</dbReference>
<dbReference type="InterPro" id="IPR015421">
    <property type="entry name" value="PyrdxlP-dep_Trfase_major"/>
</dbReference>
<comment type="caution">
    <text evidence="8">The sequence shown here is derived from an EMBL/GenBank/DDBJ whole genome shotgun (WGS) entry which is preliminary data.</text>
</comment>
<organism evidence="8 9">
    <name type="scientific">Candidatus Scatomorpha intestinavium</name>
    <dbReference type="NCBI Taxonomy" id="2840922"/>
    <lineage>
        <taxon>Bacteria</taxon>
        <taxon>Bacillati</taxon>
        <taxon>Bacillota</taxon>
        <taxon>Clostridia</taxon>
        <taxon>Eubacteriales</taxon>
        <taxon>Candidatus Scatomorpha</taxon>
    </lineage>
</organism>
<dbReference type="Gene3D" id="3.40.640.10">
    <property type="entry name" value="Type I PLP-dependent aspartate aminotransferase-like (Major domain)"/>
    <property type="match status" value="1"/>
</dbReference>
<evidence type="ECO:0000256" key="5">
    <source>
        <dbReference type="ARBA" id="ARBA00022898"/>
    </source>
</evidence>
<evidence type="ECO:0000313" key="9">
    <source>
        <dbReference type="Proteomes" id="UP000824262"/>
    </source>
</evidence>
<sequence length="396" mass="43660">MKFSSKILKCELSPIRKFAPYAAAARARGIAIYPLNIGQPDIATPNEYFDAVKNFSTPVLGYAPSDGVPEYLDAVHGYYEKLGQPVDRGGVLATEGGSEALSIALECILDEGDELLVPEPFYTNYATFAALTGAEIRPIPTTPEEGFRYAERERIEPLINERTRAILITNPGNPTGSVLTRAEMRVIADIAVERGLFVISDEVYREFTYGGEAMASMLEFEHAHDNVVVIDSVSKRFSACGARVGALISRNSGLMKQALKICQARLCAATLDQVGAAALYSVGPEYFAAVREEYQRRRDTAYAGLMRIPGVVCRRPEGAFYLMAKLPIDNTDTFQQWMLEEFSDRGETVMLTPGEGFYATPGKGVNEARIAYVLEQDRLERAMELLALGIEAYNKR</sequence>
<dbReference type="InterPro" id="IPR050596">
    <property type="entry name" value="AspAT/PAT-like"/>
</dbReference>
<dbReference type="InterPro" id="IPR004839">
    <property type="entry name" value="Aminotransferase_I/II_large"/>
</dbReference>
<dbReference type="InterPro" id="IPR015424">
    <property type="entry name" value="PyrdxlP-dep_Trfase"/>
</dbReference>
<evidence type="ECO:0000256" key="4">
    <source>
        <dbReference type="ARBA" id="ARBA00022679"/>
    </source>
</evidence>
<dbReference type="GO" id="GO:0008483">
    <property type="term" value="F:transaminase activity"/>
    <property type="evidence" value="ECO:0007669"/>
    <property type="project" value="UniProtKB-KW"/>
</dbReference>
<dbReference type="PANTHER" id="PTHR46383:SF2">
    <property type="entry name" value="AMINOTRANSFERASE"/>
    <property type="match status" value="1"/>
</dbReference>
<reference evidence="8" key="1">
    <citation type="submission" date="2020-10" db="EMBL/GenBank/DDBJ databases">
        <authorList>
            <person name="Gilroy R."/>
        </authorList>
    </citation>
    <scope>NUCLEOTIDE SEQUENCE</scope>
    <source>
        <strain evidence="8">ChiBcolR7-354</strain>
    </source>
</reference>
<evidence type="ECO:0000259" key="7">
    <source>
        <dbReference type="Pfam" id="PF00155"/>
    </source>
</evidence>
<dbReference type="EC" id="2.6.1.-" evidence="6"/>
<feature type="domain" description="Aminotransferase class I/classII large" evidence="7">
    <location>
        <begin position="34"/>
        <end position="384"/>
    </location>
</feature>
<proteinExistence type="inferred from homology"/>
<dbReference type="NCBIfam" id="NF005744">
    <property type="entry name" value="PRK07568.1"/>
    <property type="match status" value="1"/>
</dbReference>
<evidence type="ECO:0000256" key="1">
    <source>
        <dbReference type="ARBA" id="ARBA00001933"/>
    </source>
</evidence>
<keyword evidence="4 6" id="KW-0808">Transferase</keyword>
<dbReference type="GO" id="GO:0006520">
    <property type="term" value="P:amino acid metabolic process"/>
    <property type="evidence" value="ECO:0007669"/>
    <property type="project" value="InterPro"/>
</dbReference>
<comment type="cofactor">
    <cofactor evidence="1 6">
        <name>pyridoxal 5'-phosphate</name>
        <dbReference type="ChEBI" id="CHEBI:597326"/>
    </cofactor>
</comment>
<comment type="similarity">
    <text evidence="2 6">Belongs to the class-I pyridoxal-phosphate-dependent aminotransferase family.</text>
</comment>
<dbReference type="PROSITE" id="PS00105">
    <property type="entry name" value="AA_TRANSFER_CLASS_1"/>
    <property type="match status" value="1"/>
</dbReference>
<dbReference type="Pfam" id="PF00155">
    <property type="entry name" value="Aminotran_1_2"/>
    <property type="match status" value="1"/>
</dbReference>
<evidence type="ECO:0000256" key="2">
    <source>
        <dbReference type="ARBA" id="ARBA00007441"/>
    </source>
</evidence>
<keyword evidence="3 6" id="KW-0032">Aminotransferase</keyword>
<dbReference type="EMBL" id="DVGA01000079">
    <property type="protein sequence ID" value="HIQ79122.1"/>
    <property type="molecule type" value="Genomic_DNA"/>
</dbReference>
<protein>
    <recommendedName>
        <fullName evidence="6">Aminotransferase</fullName>
        <ecNumber evidence="6">2.6.1.-</ecNumber>
    </recommendedName>
</protein>
<evidence type="ECO:0000256" key="6">
    <source>
        <dbReference type="RuleBase" id="RU000481"/>
    </source>
</evidence>
<gene>
    <name evidence="8" type="ORF">IAB77_07675</name>
</gene>
<evidence type="ECO:0000313" key="8">
    <source>
        <dbReference type="EMBL" id="HIQ79122.1"/>
    </source>
</evidence>
<dbReference type="InterPro" id="IPR004838">
    <property type="entry name" value="NHTrfase_class1_PyrdxlP-BS"/>
</dbReference>
<dbReference type="GO" id="GO:0030170">
    <property type="term" value="F:pyridoxal phosphate binding"/>
    <property type="evidence" value="ECO:0007669"/>
    <property type="project" value="InterPro"/>
</dbReference>
<reference evidence="8" key="2">
    <citation type="journal article" date="2021" name="PeerJ">
        <title>Extensive microbial diversity within the chicken gut microbiome revealed by metagenomics and culture.</title>
        <authorList>
            <person name="Gilroy R."/>
            <person name="Ravi A."/>
            <person name="Getino M."/>
            <person name="Pursley I."/>
            <person name="Horton D.L."/>
            <person name="Alikhan N.F."/>
            <person name="Baker D."/>
            <person name="Gharbi K."/>
            <person name="Hall N."/>
            <person name="Watson M."/>
            <person name="Adriaenssens E.M."/>
            <person name="Foster-Nyarko E."/>
            <person name="Jarju S."/>
            <person name="Secka A."/>
            <person name="Antonio M."/>
            <person name="Oren A."/>
            <person name="Chaudhuri R.R."/>
            <person name="La Ragione R."/>
            <person name="Hildebrand F."/>
            <person name="Pallen M.J."/>
        </authorList>
    </citation>
    <scope>NUCLEOTIDE SEQUENCE</scope>
    <source>
        <strain evidence="8">ChiBcolR7-354</strain>
    </source>
</reference>
<dbReference type="InterPro" id="IPR015422">
    <property type="entry name" value="PyrdxlP-dep_Trfase_small"/>
</dbReference>
<dbReference type="Gene3D" id="3.90.1150.10">
    <property type="entry name" value="Aspartate Aminotransferase, domain 1"/>
    <property type="match status" value="1"/>
</dbReference>
<dbReference type="PANTHER" id="PTHR46383">
    <property type="entry name" value="ASPARTATE AMINOTRANSFERASE"/>
    <property type="match status" value="1"/>
</dbReference>
<accession>A0A9D0ZEE7</accession>
<name>A0A9D0ZEE7_9FIRM</name>
<keyword evidence="5" id="KW-0663">Pyridoxal phosphate</keyword>
<dbReference type="PRINTS" id="PR00753">
    <property type="entry name" value="ACCSYNTHASE"/>
</dbReference>
<dbReference type="AlphaFoldDB" id="A0A9D0ZEE7"/>
<dbReference type="Proteomes" id="UP000824262">
    <property type="component" value="Unassembled WGS sequence"/>
</dbReference>